<dbReference type="SUPFAM" id="SSF52540">
    <property type="entry name" value="P-loop containing nucleoside triphosphate hydrolases"/>
    <property type="match status" value="1"/>
</dbReference>
<comment type="function">
    <text evidence="9">Probable GTP-binding protein that may be involved in cell development.</text>
</comment>
<feature type="domain" description="GB1/RHD3-type G" evidence="11">
    <location>
        <begin position="30"/>
        <end position="247"/>
    </location>
</feature>
<dbReference type="Gene3D" id="3.40.50.300">
    <property type="entry name" value="P-loop containing nucleotide triphosphate hydrolases"/>
    <property type="match status" value="1"/>
</dbReference>
<evidence type="ECO:0000256" key="6">
    <source>
        <dbReference type="ARBA" id="ARBA00023134"/>
    </source>
</evidence>
<evidence type="ECO:0000256" key="1">
    <source>
        <dbReference type="ARBA" id="ARBA00022692"/>
    </source>
</evidence>
<evidence type="ECO:0000256" key="3">
    <source>
        <dbReference type="ARBA" id="ARBA00022801"/>
    </source>
</evidence>
<dbReference type="Pfam" id="PF20428">
    <property type="entry name" value="Sey1_3HB"/>
    <property type="match status" value="2"/>
</dbReference>
<comment type="caution">
    <text evidence="12">The sequence shown here is derived from an EMBL/GenBank/DDBJ whole genome shotgun (WGS) entry which is preliminary data.</text>
</comment>
<evidence type="ECO:0000256" key="5">
    <source>
        <dbReference type="ARBA" id="ARBA00022989"/>
    </source>
</evidence>
<evidence type="ECO:0000256" key="9">
    <source>
        <dbReference type="HAMAP-Rule" id="MF_03109"/>
    </source>
</evidence>
<dbReference type="HAMAP" id="MF_03109">
    <property type="entry name" value="Sey1"/>
    <property type="match status" value="1"/>
</dbReference>
<keyword evidence="4 9" id="KW-0256">Endoplasmic reticulum</keyword>
<sequence>MAMKSVQIVTFEGEFTQAMKPFLEVSGLRSTDYHIVAIIGCQSTGKSTLLNMLFGTDFDTLDAYKGRNQTTKGIHLGANLECKTLIIDIEGTDSQIRGDDGAAFEHMSALFALACADVLMVNMWTSEIGRYKAASVGLLKTIFEVNLRLFTLEKKKRILFVLRDFNDQQNNLTVLKQQMSRTLEELWSKIKKPESYILLSVFDCFDFEFKTVSVKDFKPEEFKADIDDLRDRFHNEERMDYLFRYKDTDIPLDGIPLYFQEIWTVIGNDKDLNIPSQKEMLANLRCNEIKFEALRLFTTAIEPTAKLIGRCTVPDFSTIFSEKIKEALAEYDKNGSAYYETIYLSIKNELNQLLLDQIKDLFHSQMRCVVTESTKYFKDTLESKINKGQAIENFSATISEVEQLTLSLFAVNAQASIIENSGWETAEYEAELMKWIEEKKSVEKEKQLELLQKEVKSALSGKFSFNANKILENPFDDNMWSKLKEFQASTMQELESRYTNVLKGLDFSEDQIASKLAEIRRECYSTLKSKATKYCNGLVDQLTKKFNQLFLKNENGIPREWKNAPIDEIFAQSKDTVLATLESLRLFRIVCEWDTDHGEHDYEELIGEEQFHLIMESFLKDAEMAYKEAVHIKEFGYARNKVNGWYLLLIIILGWNEFMWLLKSPIILYPLLFVFSIVALMFSMGMGAVPKFILKQALSKVPFF</sequence>
<dbReference type="GO" id="GO:0016320">
    <property type="term" value="P:endoplasmic reticulum membrane fusion"/>
    <property type="evidence" value="ECO:0007669"/>
    <property type="project" value="TreeGrafter"/>
</dbReference>
<feature type="transmembrane region" description="Helical" evidence="10">
    <location>
        <begin position="667"/>
        <end position="689"/>
    </location>
</feature>
<dbReference type="GO" id="GO:0003924">
    <property type="term" value="F:GTPase activity"/>
    <property type="evidence" value="ECO:0007669"/>
    <property type="project" value="UniProtKB-UniRule"/>
</dbReference>
<evidence type="ECO:0000259" key="11">
    <source>
        <dbReference type="PROSITE" id="PS51715"/>
    </source>
</evidence>
<gene>
    <name evidence="12" type="ORF">BSTOLATCC_MIC44237</name>
</gene>
<feature type="binding site" evidence="9">
    <location>
        <begin position="40"/>
        <end position="47"/>
    </location>
    <ligand>
        <name>GTP</name>
        <dbReference type="ChEBI" id="CHEBI:37565"/>
    </ligand>
</feature>
<dbReference type="Proteomes" id="UP001162131">
    <property type="component" value="Unassembled WGS sequence"/>
</dbReference>
<comment type="subcellular location">
    <subcellularLocation>
        <location evidence="9">Endoplasmic reticulum membrane</location>
        <topology evidence="9">Multi-pass membrane protein</topology>
    </subcellularLocation>
</comment>
<feature type="topological domain" description="Lumenal" evidence="9">
    <location>
        <begin position="663"/>
        <end position="665"/>
    </location>
</feature>
<evidence type="ECO:0000313" key="12">
    <source>
        <dbReference type="EMBL" id="CAG9327606.1"/>
    </source>
</evidence>
<dbReference type="InterPro" id="IPR046758">
    <property type="entry name" value="Sey1/RHD3-like_3HB"/>
</dbReference>
<keyword evidence="3 9" id="KW-0378">Hydrolase</keyword>
<name>A0AAU9JPV8_9CILI</name>
<evidence type="ECO:0000256" key="7">
    <source>
        <dbReference type="ARBA" id="ARBA00023136"/>
    </source>
</evidence>
<keyword evidence="5 9" id="KW-1133">Transmembrane helix</keyword>
<protein>
    <recommendedName>
        <fullName evidence="9">Protein SEY1 homolog</fullName>
        <ecNumber evidence="9">3.6.5.-</ecNumber>
    </recommendedName>
</protein>
<organism evidence="12 13">
    <name type="scientific">Blepharisma stoltei</name>
    <dbReference type="NCBI Taxonomy" id="1481888"/>
    <lineage>
        <taxon>Eukaryota</taxon>
        <taxon>Sar</taxon>
        <taxon>Alveolata</taxon>
        <taxon>Ciliophora</taxon>
        <taxon>Postciliodesmatophora</taxon>
        <taxon>Heterotrichea</taxon>
        <taxon>Heterotrichida</taxon>
        <taxon>Blepharismidae</taxon>
        <taxon>Blepharisma</taxon>
    </lineage>
</organism>
<dbReference type="AlphaFoldDB" id="A0AAU9JPV8"/>
<dbReference type="PROSITE" id="PS51715">
    <property type="entry name" value="G_GB1_RHD3"/>
    <property type="match status" value="1"/>
</dbReference>
<dbReference type="GO" id="GO:0005789">
    <property type="term" value="C:endoplasmic reticulum membrane"/>
    <property type="evidence" value="ECO:0007669"/>
    <property type="project" value="UniProtKB-SubCell"/>
</dbReference>
<dbReference type="InterPro" id="IPR008803">
    <property type="entry name" value="RHD3/Sey1"/>
</dbReference>
<keyword evidence="1 9" id="KW-0812">Transmembrane</keyword>
<comment type="similarity">
    <text evidence="9">Belongs to the TRAFAC class dynamin-like GTPase superfamily. GB1/RHD3 GTPase family. RHD3 subfamily.</text>
</comment>
<keyword evidence="2 9" id="KW-0547">Nucleotide-binding</keyword>
<evidence type="ECO:0000313" key="13">
    <source>
        <dbReference type="Proteomes" id="UP001162131"/>
    </source>
</evidence>
<dbReference type="GO" id="GO:0005525">
    <property type="term" value="F:GTP binding"/>
    <property type="evidence" value="ECO:0007669"/>
    <property type="project" value="UniProtKB-UniRule"/>
</dbReference>
<evidence type="ECO:0000256" key="2">
    <source>
        <dbReference type="ARBA" id="ARBA00022741"/>
    </source>
</evidence>
<dbReference type="InterPro" id="IPR030386">
    <property type="entry name" value="G_GB1_RHD3_dom"/>
</dbReference>
<keyword evidence="7 9" id="KW-0472">Membrane</keyword>
<evidence type="ECO:0000256" key="8">
    <source>
        <dbReference type="ARBA" id="ARBA00029381"/>
    </source>
</evidence>
<dbReference type="PANTHER" id="PTHR45923:SF2">
    <property type="entry name" value="PROTEIN SEY1"/>
    <property type="match status" value="1"/>
</dbReference>
<dbReference type="InterPro" id="IPR027417">
    <property type="entry name" value="P-loop_NTPase"/>
</dbReference>
<proteinExistence type="inferred from homology"/>
<keyword evidence="13" id="KW-1185">Reference proteome</keyword>
<dbReference type="PANTHER" id="PTHR45923">
    <property type="entry name" value="PROTEIN SEY1"/>
    <property type="match status" value="1"/>
</dbReference>
<feature type="topological domain" description="Cytoplasmic" evidence="9">
    <location>
        <begin position="1"/>
        <end position="641"/>
    </location>
</feature>
<evidence type="ECO:0000256" key="4">
    <source>
        <dbReference type="ARBA" id="ARBA00022824"/>
    </source>
</evidence>
<comment type="function">
    <text evidence="8">Probable GTP-binding protein involved in generating and maintaining the structure of the tubular endoplasmic reticulum network.</text>
</comment>
<feature type="topological domain" description="Cytoplasmic" evidence="9">
    <location>
        <begin position="687"/>
        <end position="704"/>
    </location>
</feature>
<evidence type="ECO:0000256" key="10">
    <source>
        <dbReference type="SAM" id="Phobius"/>
    </source>
</evidence>
<dbReference type="Pfam" id="PF05879">
    <property type="entry name" value="RHD3_GTPase"/>
    <property type="match status" value="1"/>
</dbReference>
<reference evidence="12" key="1">
    <citation type="submission" date="2021-09" db="EMBL/GenBank/DDBJ databases">
        <authorList>
            <consortium name="AG Swart"/>
            <person name="Singh M."/>
            <person name="Singh A."/>
            <person name="Seah K."/>
            <person name="Emmerich C."/>
        </authorList>
    </citation>
    <scope>NUCLEOTIDE SEQUENCE</scope>
    <source>
        <strain evidence="12">ATCC30299</strain>
    </source>
</reference>
<dbReference type="EMBL" id="CAJZBQ010000044">
    <property type="protein sequence ID" value="CAG9327606.1"/>
    <property type="molecule type" value="Genomic_DNA"/>
</dbReference>
<accession>A0AAU9JPV8</accession>
<feature type="transmembrane region" description="Helical" evidence="10">
    <location>
        <begin position="642"/>
        <end position="661"/>
    </location>
</feature>
<dbReference type="EC" id="3.6.5.-" evidence="9"/>
<keyword evidence="6 9" id="KW-0342">GTP-binding</keyword>